<dbReference type="InterPro" id="IPR000889">
    <property type="entry name" value="Glutathione_peroxidase"/>
</dbReference>
<evidence type="ECO:0000256" key="4">
    <source>
        <dbReference type="SAM" id="MobiDB-lite"/>
    </source>
</evidence>
<evidence type="ECO:0000313" key="5">
    <source>
        <dbReference type="Ensembl" id="ENSNVIP00000003821.1"/>
    </source>
</evidence>
<keyword evidence="2" id="KW-0575">Peroxidase</keyword>
<dbReference type="GeneTree" id="ENSGT00950000184316"/>
<organism evidence="5 6">
    <name type="scientific">Neovison vison</name>
    <name type="common">American mink</name>
    <name type="synonym">Mustela vison</name>
    <dbReference type="NCBI Taxonomy" id="452646"/>
    <lineage>
        <taxon>Eukaryota</taxon>
        <taxon>Metazoa</taxon>
        <taxon>Chordata</taxon>
        <taxon>Craniata</taxon>
        <taxon>Vertebrata</taxon>
        <taxon>Euteleostomi</taxon>
        <taxon>Mammalia</taxon>
        <taxon>Eutheria</taxon>
        <taxon>Laurasiatheria</taxon>
        <taxon>Carnivora</taxon>
        <taxon>Caniformia</taxon>
        <taxon>Musteloidea</taxon>
        <taxon>Mustelidae</taxon>
        <taxon>Mustelinae</taxon>
        <taxon>Neogale</taxon>
    </lineage>
</organism>
<feature type="region of interest" description="Disordered" evidence="4">
    <location>
        <begin position="119"/>
        <end position="138"/>
    </location>
</feature>
<keyword evidence="6" id="KW-1185">Reference proteome</keyword>
<evidence type="ECO:0008006" key="7">
    <source>
        <dbReference type="Google" id="ProtNLM"/>
    </source>
</evidence>
<dbReference type="Gene3D" id="3.40.30.10">
    <property type="entry name" value="Glutaredoxin"/>
    <property type="match status" value="1"/>
</dbReference>
<feature type="compositionally biased region" description="Basic residues" evidence="4">
    <location>
        <begin position="119"/>
        <end position="134"/>
    </location>
</feature>
<dbReference type="SUPFAM" id="SSF52833">
    <property type="entry name" value="Thioredoxin-like"/>
    <property type="match status" value="1"/>
</dbReference>
<reference evidence="5" key="1">
    <citation type="submission" date="2025-08" db="UniProtKB">
        <authorList>
            <consortium name="Ensembl"/>
        </authorList>
    </citation>
    <scope>IDENTIFICATION</scope>
</reference>
<dbReference type="AlphaFoldDB" id="A0A8C7A9I0"/>
<accession>A0A8C7A9I0</accession>
<dbReference type="GO" id="GO:0004601">
    <property type="term" value="F:peroxidase activity"/>
    <property type="evidence" value="ECO:0007669"/>
    <property type="project" value="UniProtKB-KW"/>
</dbReference>
<reference evidence="5" key="2">
    <citation type="submission" date="2025-09" db="UniProtKB">
        <authorList>
            <consortium name="Ensembl"/>
        </authorList>
    </citation>
    <scope>IDENTIFICATION</scope>
</reference>
<sequence length="198" mass="22295">MGKRTLEWISPFRCLHPQTWPALGQAWVGGREGVSLASSEPNPESPPPRPLQPRVKVHSRRGVGQEGPLRNSLTRFPRAGGSVYGTALARRQNLRRKQQVRSAEVEPCRSVRRRPRTVGRRHLPPARPRGRRARGSGLCAPRSPRRSCAFLAWQCASRDDWRCAQSMHEFSAKDIDGRTVNLDKYRGFVCIVTNVASQ</sequence>
<feature type="region of interest" description="Disordered" evidence="4">
    <location>
        <begin position="33"/>
        <end position="77"/>
    </location>
</feature>
<evidence type="ECO:0000256" key="1">
    <source>
        <dbReference type="ARBA" id="ARBA00006926"/>
    </source>
</evidence>
<dbReference type="InterPro" id="IPR036249">
    <property type="entry name" value="Thioredoxin-like_sf"/>
</dbReference>
<dbReference type="GO" id="GO:0006979">
    <property type="term" value="P:response to oxidative stress"/>
    <property type="evidence" value="ECO:0007669"/>
    <property type="project" value="InterPro"/>
</dbReference>
<evidence type="ECO:0000313" key="6">
    <source>
        <dbReference type="Proteomes" id="UP000694425"/>
    </source>
</evidence>
<keyword evidence="3" id="KW-0560">Oxidoreductase</keyword>
<proteinExistence type="inferred from homology"/>
<dbReference type="Ensembl" id="ENSNVIT00000004480.1">
    <property type="protein sequence ID" value="ENSNVIP00000003821.1"/>
    <property type="gene ID" value="ENSNVIG00000003050.1"/>
</dbReference>
<dbReference type="Pfam" id="PF00255">
    <property type="entry name" value="GSHPx"/>
    <property type="match status" value="1"/>
</dbReference>
<evidence type="ECO:0000256" key="2">
    <source>
        <dbReference type="ARBA" id="ARBA00022559"/>
    </source>
</evidence>
<protein>
    <recommendedName>
        <fullName evidence="7">Phospholipid hydroperoxide glutathione peroxidase, mitochondrial</fullName>
    </recommendedName>
</protein>
<dbReference type="Proteomes" id="UP000694425">
    <property type="component" value="Unplaced"/>
</dbReference>
<name>A0A8C7A9I0_NEOVI</name>
<comment type="similarity">
    <text evidence="1">Belongs to the glutathione peroxidase family.</text>
</comment>
<dbReference type="PROSITE" id="PS51355">
    <property type="entry name" value="GLUTATHIONE_PEROXID_3"/>
    <property type="match status" value="1"/>
</dbReference>
<evidence type="ECO:0000256" key="3">
    <source>
        <dbReference type="ARBA" id="ARBA00023002"/>
    </source>
</evidence>